<gene>
    <name evidence="6" type="ORF">J437_LFUL006874</name>
</gene>
<evidence type="ECO:0000259" key="4">
    <source>
        <dbReference type="Pfam" id="PF00675"/>
    </source>
</evidence>
<dbReference type="InterPro" id="IPR011249">
    <property type="entry name" value="Metalloenz_LuxS/M16"/>
</dbReference>
<evidence type="ECO:0000256" key="3">
    <source>
        <dbReference type="ARBA" id="ARBA00023128"/>
    </source>
</evidence>
<dbReference type="Pfam" id="PF00675">
    <property type="entry name" value="Peptidase_M16"/>
    <property type="match status" value="1"/>
</dbReference>
<comment type="subcellular location">
    <subcellularLocation>
        <location evidence="1">Mitochondrion</location>
    </subcellularLocation>
</comment>
<sequence>MASTVTKAPCLRSVWRKQHYATAAAAPAVKSSYNKPSFQPVKASVLPNKVVVAGAESVSPVSRVSIIFRAGSRFENYDNLGCTHTLRIAAGLGTEHFTHFGIRRTIQQAGGNLTCTTGRETITYTLEMTKDKIEDHLKILEEVACRQQFKPWEVSDNLPRLKLELASRSPQVWAVELLHHAAFRKGLGNSVYCPKHMVGKHNPELLKHYVNGHFTGERASVVGMGVDVPLLQNMASGLSLQSGGGSNSSEPSKFYSAEVRRYTSSPFAVVAVAGQAAGLKTGKDALAFAVLQRALGIGPLVKWGCGSQNNPLTQKVQAADPNASASALSLSYSDVGLFGFILAAPAESAGKAVEAGVQALKAADSIGDAELARGKAQLLSTLLMAFESGQSMVEELGLQAALFASRSGDSTLPMSAPSQVKAAIDGLSSADVKAVAKKIASGKLAMAAVGNLCEVPYLDQLK</sequence>
<protein>
    <submittedName>
        <fullName evidence="6">Uncharacterized protein</fullName>
    </submittedName>
</protein>
<dbReference type="GO" id="GO:0046872">
    <property type="term" value="F:metal ion binding"/>
    <property type="evidence" value="ECO:0007669"/>
    <property type="project" value="InterPro"/>
</dbReference>
<feature type="domain" description="Peptidase M16 N-terminal" evidence="4">
    <location>
        <begin position="52"/>
        <end position="195"/>
    </location>
</feature>
<proteinExistence type="predicted"/>
<reference evidence="6" key="1">
    <citation type="submission" date="2013-04" db="EMBL/GenBank/DDBJ databases">
        <authorList>
            <person name="Qu J."/>
            <person name="Murali S.C."/>
            <person name="Bandaranaike D."/>
            <person name="Bellair M."/>
            <person name="Blankenburg K."/>
            <person name="Chao H."/>
            <person name="Dinh H."/>
            <person name="Doddapaneni H."/>
            <person name="Downs B."/>
            <person name="Dugan-Rocha S."/>
            <person name="Elkadiri S."/>
            <person name="Gnanaolivu R.D."/>
            <person name="Hernandez B."/>
            <person name="Javaid M."/>
            <person name="Jayaseelan J.C."/>
            <person name="Lee S."/>
            <person name="Li M."/>
            <person name="Ming W."/>
            <person name="Munidasa M."/>
            <person name="Muniz J."/>
            <person name="Nguyen L."/>
            <person name="Ongeri F."/>
            <person name="Osuji N."/>
            <person name="Pu L.-L."/>
            <person name="Puazo M."/>
            <person name="Qu C."/>
            <person name="Quiroz J."/>
            <person name="Raj R."/>
            <person name="Weissenberger G."/>
            <person name="Xin Y."/>
            <person name="Zou X."/>
            <person name="Han Y."/>
            <person name="Richards S."/>
            <person name="Worley K."/>
            <person name="Muzny D."/>
            <person name="Gibbs R."/>
        </authorList>
    </citation>
    <scope>NUCLEOTIDE SEQUENCE</scope>
    <source>
        <strain evidence="6">Sampled in the wild</strain>
    </source>
</reference>
<dbReference type="SUPFAM" id="SSF63411">
    <property type="entry name" value="LuxS/MPP-like metallohydrolase"/>
    <property type="match status" value="2"/>
</dbReference>
<keyword evidence="3" id="KW-0496">Mitochondrion</keyword>
<evidence type="ECO:0000256" key="1">
    <source>
        <dbReference type="ARBA" id="ARBA00004173"/>
    </source>
</evidence>
<evidence type="ECO:0000256" key="2">
    <source>
        <dbReference type="ARBA" id="ARBA00022946"/>
    </source>
</evidence>
<dbReference type="EMBL" id="KZ308748">
    <property type="protein sequence ID" value="KAG8233851.1"/>
    <property type="molecule type" value="Genomic_DNA"/>
</dbReference>
<comment type="caution">
    <text evidence="6">The sequence shown here is derived from an EMBL/GenBank/DDBJ whole genome shotgun (WGS) entry which is preliminary data.</text>
</comment>
<dbReference type="FunFam" id="3.30.830.10:FF:000039">
    <property type="entry name" value="Ubiquinol-cytochrome c reductase core subunit 2"/>
    <property type="match status" value="1"/>
</dbReference>
<dbReference type="InterPro" id="IPR011765">
    <property type="entry name" value="Pept_M16_N"/>
</dbReference>
<evidence type="ECO:0000313" key="7">
    <source>
        <dbReference type="Proteomes" id="UP000792457"/>
    </source>
</evidence>
<evidence type="ECO:0000313" key="6">
    <source>
        <dbReference type="EMBL" id="KAG8233851.1"/>
    </source>
</evidence>
<dbReference type="PANTHER" id="PTHR11851:SF226">
    <property type="entry name" value="CYTOCHROME B-C1 COMPLEX SUBUNIT 2, MITOCHONDRIAL"/>
    <property type="match status" value="1"/>
</dbReference>
<dbReference type="GO" id="GO:0016020">
    <property type="term" value="C:membrane"/>
    <property type="evidence" value="ECO:0007669"/>
    <property type="project" value="UniProtKB-ARBA"/>
</dbReference>
<accession>A0A8K0KEV4</accession>
<name>A0A8K0KEV4_LADFU</name>
<dbReference type="InterPro" id="IPR007863">
    <property type="entry name" value="Peptidase_M16_C"/>
</dbReference>
<dbReference type="Proteomes" id="UP000792457">
    <property type="component" value="Unassembled WGS sequence"/>
</dbReference>
<evidence type="ECO:0000259" key="5">
    <source>
        <dbReference type="Pfam" id="PF05193"/>
    </source>
</evidence>
<keyword evidence="7" id="KW-1185">Reference proteome</keyword>
<dbReference type="OrthoDB" id="6369905at2759"/>
<dbReference type="FunFam" id="3.30.830.10:FF:000021">
    <property type="entry name" value="Cytochrome b-c1 complex subunit 2"/>
    <property type="match status" value="1"/>
</dbReference>
<organism evidence="6 7">
    <name type="scientific">Ladona fulva</name>
    <name type="common">Scarce chaser dragonfly</name>
    <name type="synonym">Libellula fulva</name>
    <dbReference type="NCBI Taxonomy" id="123851"/>
    <lineage>
        <taxon>Eukaryota</taxon>
        <taxon>Metazoa</taxon>
        <taxon>Ecdysozoa</taxon>
        <taxon>Arthropoda</taxon>
        <taxon>Hexapoda</taxon>
        <taxon>Insecta</taxon>
        <taxon>Pterygota</taxon>
        <taxon>Palaeoptera</taxon>
        <taxon>Odonata</taxon>
        <taxon>Epiprocta</taxon>
        <taxon>Anisoptera</taxon>
        <taxon>Libelluloidea</taxon>
        <taxon>Libellulidae</taxon>
        <taxon>Ladona</taxon>
    </lineage>
</organism>
<feature type="domain" description="Peptidase M16 C-terminal" evidence="5">
    <location>
        <begin position="202"/>
        <end position="378"/>
    </location>
</feature>
<dbReference type="AlphaFoldDB" id="A0A8K0KEV4"/>
<dbReference type="InterPro" id="IPR050361">
    <property type="entry name" value="MPP/UQCRC_Complex"/>
</dbReference>
<dbReference type="Gene3D" id="3.30.830.10">
    <property type="entry name" value="Metalloenzyme, LuxS/M16 peptidase-like"/>
    <property type="match status" value="2"/>
</dbReference>
<reference evidence="6" key="2">
    <citation type="submission" date="2017-10" db="EMBL/GenBank/DDBJ databases">
        <title>Ladona fulva Genome sequencing and assembly.</title>
        <authorList>
            <person name="Murali S."/>
            <person name="Richards S."/>
            <person name="Bandaranaike D."/>
            <person name="Bellair M."/>
            <person name="Blankenburg K."/>
            <person name="Chao H."/>
            <person name="Dinh H."/>
            <person name="Doddapaneni H."/>
            <person name="Dugan-Rocha S."/>
            <person name="Elkadiri S."/>
            <person name="Gnanaolivu R."/>
            <person name="Hernandez B."/>
            <person name="Skinner E."/>
            <person name="Javaid M."/>
            <person name="Lee S."/>
            <person name="Li M."/>
            <person name="Ming W."/>
            <person name="Munidasa M."/>
            <person name="Muniz J."/>
            <person name="Nguyen L."/>
            <person name="Hughes D."/>
            <person name="Osuji N."/>
            <person name="Pu L.-L."/>
            <person name="Puazo M."/>
            <person name="Qu C."/>
            <person name="Quiroz J."/>
            <person name="Raj R."/>
            <person name="Weissenberger G."/>
            <person name="Xin Y."/>
            <person name="Zou X."/>
            <person name="Han Y."/>
            <person name="Worley K."/>
            <person name="Muzny D."/>
            <person name="Gibbs R."/>
        </authorList>
    </citation>
    <scope>NUCLEOTIDE SEQUENCE</scope>
    <source>
        <strain evidence="6">Sampled in the wild</strain>
    </source>
</reference>
<dbReference type="PANTHER" id="PTHR11851">
    <property type="entry name" value="METALLOPROTEASE"/>
    <property type="match status" value="1"/>
</dbReference>
<keyword evidence="2" id="KW-0809">Transit peptide</keyword>
<dbReference type="GO" id="GO:0005739">
    <property type="term" value="C:mitochondrion"/>
    <property type="evidence" value="ECO:0007669"/>
    <property type="project" value="UniProtKB-SubCell"/>
</dbReference>
<dbReference type="Pfam" id="PF05193">
    <property type="entry name" value="Peptidase_M16_C"/>
    <property type="match status" value="1"/>
</dbReference>